<sequence length="433" mass="47470">MSSRLDSATNPQSLCTAAVRPDRGQHTGFGPGALEEKVCLLDSSPTHRRLRSRQGSLGRPDGDTGAGHMGEESSEIAGGKRGACEVEPSPLYYSDVQRISVDGDYPSLHFYKRHTDAVLGCDPGDDDRDASRCFNCGSVDHIVTSCPSPRNHELISLSRQMFNFHRPERTAEGMTLASAGDYKRQRLLWLDTFEPGEIRGSTLRDALGLRDGDLGSDVPWLKKMADWGYPPGWYGYHDPRESIRRRIIDQFTECLDIEPQDSLLTIYIEEGEEKLDLSYYDYLEARIPAEPSVASADGSDSGLDNLSNSASSKKSPKGPKLTRWAAFPSTYFSSALLPVYNGPRLPPVHNTSSSTWSDDRHILWGRILSQTHGDGATLFSNPPPPPSPPPLLPPPPPQVPPPPLPPGDTPNSPFILCNSSSDLDEVDMDLSDS</sequence>
<reference evidence="1" key="1">
    <citation type="submission" date="2021-03" db="EMBL/GenBank/DDBJ databases">
        <authorList>
            <consortium name="DOE Joint Genome Institute"/>
            <person name="Ahrendt S."/>
            <person name="Looney B.P."/>
            <person name="Miyauchi S."/>
            <person name="Morin E."/>
            <person name="Drula E."/>
            <person name="Courty P.E."/>
            <person name="Chicoki N."/>
            <person name="Fauchery L."/>
            <person name="Kohler A."/>
            <person name="Kuo A."/>
            <person name="Labutti K."/>
            <person name="Pangilinan J."/>
            <person name="Lipzen A."/>
            <person name="Riley R."/>
            <person name="Andreopoulos W."/>
            <person name="He G."/>
            <person name="Johnson J."/>
            <person name="Barry K.W."/>
            <person name="Grigoriev I.V."/>
            <person name="Nagy L."/>
            <person name="Hibbett D."/>
            <person name="Henrissat B."/>
            <person name="Matheny P.B."/>
            <person name="Labbe J."/>
            <person name="Martin F."/>
        </authorList>
    </citation>
    <scope>NUCLEOTIDE SEQUENCE</scope>
    <source>
        <strain evidence="1">HHB10654</strain>
    </source>
</reference>
<organism evidence="1 2">
    <name type="scientific">Artomyces pyxidatus</name>
    <dbReference type="NCBI Taxonomy" id="48021"/>
    <lineage>
        <taxon>Eukaryota</taxon>
        <taxon>Fungi</taxon>
        <taxon>Dikarya</taxon>
        <taxon>Basidiomycota</taxon>
        <taxon>Agaricomycotina</taxon>
        <taxon>Agaricomycetes</taxon>
        <taxon>Russulales</taxon>
        <taxon>Auriscalpiaceae</taxon>
        <taxon>Artomyces</taxon>
    </lineage>
</organism>
<dbReference type="EMBL" id="MU277208">
    <property type="protein sequence ID" value="KAI0062353.1"/>
    <property type="molecule type" value="Genomic_DNA"/>
</dbReference>
<protein>
    <submittedName>
        <fullName evidence="1">Uncharacterized protein</fullName>
    </submittedName>
</protein>
<gene>
    <name evidence="1" type="ORF">BV25DRAFT_1825805</name>
</gene>
<name>A0ACB8T0Q8_9AGAM</name>
<keyword evidence="2" id="KW-1185">Reference proteome</keyword>
<accession>A0ACB8T0Q8</accession>
<dbReference type="Proteomes" id="UP000814140">
    <property type="component" value="Unassembled WGS sequence"/>
</dbReference>
<evidence type="ECO:0000313" key="2">
    <source>
        <dbReference type="Proteomes" id="UP000814140"/>
    </source>
</evidence>
<evidence type="ECO:0000313" key="1">
    <source>
        <dbReference type="EMBL" id="KAI0062353.1"/>
    </source>
</evidence>
<feature type="non-terminal residue" evidence="1">
    <location>
        <position position="433"/>
    </location>
</feature>
<proteinExistence type="predicted"/>
<reference evidence="1" key="2">
    <citation type="journal article" date="2022" name="New Phytol.">
        <title>Evolutionary transition to the ectomycorrhizal habit in the genomes of a hyperdiverse lineage of mushroom-forming fungi.</title>
        <authorList>
            <person name="Looney B."/>
            <person name="Miyauchi S."/>
            <person name="Morin E."/>
            <person name="Drula E."/>
            <person name="Courty P.E."/>
            <person name="Kohler A."/>
            <person name="Kuo A."/>
            <person name="LaButti K."/>
            <person name="Pangilinan J."/>
            <person name="Lipzen A."/>
            <person name="Riley R."/>
            <person name="Andreopoulos W."/>
            <person name="He G."/>
            <person name="Johnson J."/>
            <person name="Nolan M."/>
            <person name="Tritt A."/>
            <person name="Barry K.W."/>
            <person name="Grigoriev I.V."/>
            <person name="Nagy L.G."/>
            <person name="Hibbett D."/>
            <person name="Henrissat B."/>
            <person name="Matheny P.B."/>
            <person name="Labbe J."/>
            <person name="Martin F.M."/>
        </authorList>
    </citation>
    <scope>NUCLEOTIDE SEQUENCE</scope>
    <source>
        <strain evidence="1">HHB10654</strain>
    </source>
</reference>
<comment type="caution">
    <text evidence="1">The sequence shown here is derived from an EMBL/GenBank/DDBJ whole genome shotgun (WGS) entry which is preliminary data.</text>
</comment>